<proteinExistence type="predicted"/>
<dbReference type="Proteomes" id="UP001365542">
    <property type="component" value="Unassembled WGS sequence"/>
</dbReference>
<protein>
    <submittedName>
        <fullName evidence="1">Uncharacterized protein</fullName>
    </submittedName>
</protein>
<gene>
    <name evidence="1" type="ORF">TWF694_011917</name>
</gene>
<dbReference type="EMBL" id="JAVHJO010000012">
    <property type="protein sequence ID" value="KAK6532064.1"/>
    <property type="molecule type" value="Genomic_DNA"/>
</dbReference>
<keyword evidence="2" id="KW-1185">Reference proteome</keyword>
<reference evidence="1 2" key="1">
    <citation type="submission" date="2019-10" db="EMBL/GenBank/DDBJ databases">
        <authorList>
            <person name="Palmer J.M."/>
        </authorList>
    </citation>
    <scope>NUCLEOTIDE SEQUENCE [LARGE SCALE GENOMIC DNA]</scope>
    <source>
        <strain evidence="1 2">TWF694</strain>
    </source>
</reference>
<dbReference type="AlphaFoldDB" id="A0AAV9X102"/>
<organism evidence="1 2">
    <name type="scientific">Orbilia ellipsospora</name>
    <dbReference type="NCBI Taxonomy" id="2528407"/>
    <lineage>
        <taxon>Eukaryota</taxon>
        <taxon>Fungi</taxon>
        <taxon>Dikarya</taxon>
        <taxon>Ascomycota</taxon>
        <taxon>Pezizomycotina</taxon>
        <taxon>Orbiliomycetes</taxon>
        <taxon>Orbiliales</taxon>
        <taxon>Orbiliaceae</taxon>
        <taxon>Orbilia</taxon>
    </lineage>
</organism>
<name>A0AAV9X102_9PEZI</name>
<evidence type="ECO:0000313" key="2">
    <source>
        <dbReference type="Proteomes" id="UP001365542"/>
    </source>
</evidence>
<sequence length="139" mass="15700">MLGENQRMLPHAANTSSCIEASKPTASAKAYHLSKCSQSLKINFGNKFAIQAPVRFLCDFVRLSLREFLNRSILFSIHRIGYNAICKSETERKFARCRPSNSALPARTSPMELEVCPEVILEFNFGRIFSDAHELLSLF</sequence>
<evidence type="ECO:0000313" key="1">
    <source>
        <dbReference type="EMBL" id="KAK6532064.1"/>
    </source>
</evidence>
<comment type="caution">
    <text evidence="1">The sequence shown here is derived from an EMBL/GenBank/DDBJ whole genome shotgun (WGS) entry which is preliminary data.</text>
</comment>
<accession>A0AAV9X102</accession>